<gene>
    <name evidence="4" type="ORF">H9N25_01815</name>
</gene>
<proteinExistence type="predicted"/>
<sequence length="389" mass="43379">MDQQRITELIEKVYQNKASAQEIEELDLLYAQYDSKIGYTESLGKSEKKELRESIYAQIEERLPKETKNPNKPVFKTKFILRVCMAIAASIFLIGLPIVYLTHLNPEKKAHRQLMADITPGGNKAFLILADGRKIDLDAAGNGKVAQQAGISISKTASGQLSYTFSGPINQSSDPSNDYNTIETPKGGQYLVKLPDGTQVWLNAASSLRFPLAFSGKERKVVLTGEGYFEVAKDKSKPFRVMSGNQMVEVLGTHFNINSYANEGNIKTTLVEGSVKVHSGAKTNTDLMLIPGQQAINNGHLMSLNTHPDIEEIISWKEGSFQFNDTSLSSIMRQLSRWYDVDVEFVGQVPDYHFHGRISRDTPIAQIFEILKTGGLNFTIEGRRIIVRD</sequence>
<evidence type="ECO:0000256" key="1">
    <source>
        <dbReference type="SAM" id="Phobius"/>
    </source>
</evidence>
<dbReference type="RefSeq" id="WP_190327754.1">
    <property type="nucleotide sequence ID" value="NZ_CP061171.1"/>
</dbReference>
<dbReference type="EMBL" id="CP061171">
    <property type="protein sequence ID" value="QNR85259.1"/>
    <property type="molecule type" value="Genomic_DNA"/>
</dbReference>
<dbReference type="Pfam" id="PF04773">
    <property type="entry name" value="FecR"/>
    <property type="match status" value="1"/>
</dbReference>
<dbReference type="InterPro" id="IPR012373">
    <property type="entry name" value="Ferrdict_sens_TM"/>
</dbReference>
<keyword evidence="5" id="KW-1185">Reference proteome</keyword>
<keyword evidence="1" id="KW-0812">Transmembrane</keyword>
<protein>
    <submittedName>
        <fullName evidence="4">DUF4974 domain-containing protein</fullName>
    </submittedName>
</protein>
<keyword evidence="1" id="KW-0472">Membrane</keyword>
<keyword evidence="1" id="KW-1133">Transmembrane helix</keyword>
<dbReference type="Proteomes" id="UP000516439">
    <property type="component" value="Chromosome"/>
</dbReference>
<dbReference type="PANTHER" id="PTHR30273">
    <property type="entry name" value="PERIPLASMIC SIGNAL SENSOR AND SIGMA FACTOR ACTIVATOR FECR-RELATED"/>
    <property type="match status" value="1"/>
</dbReference>
<dbReference type="InterPro" id="IPR006860">
    <property type="entry name" value="FecR"/>
</dbReference>
<dbReference type="Gene3D" id="3.55.50.30">
    <property type="match status" value="1"/>
</dbReference>
<feature type="transmembrane region" description="Helical" evidence="1">
    <location>
        <begin position="79"/>
        <end position="101"/>
    </location>
</feature>
<dbReference type="Gene3D" id="2.60.120.1440">
    <property type="match status" value="1"/>
</dbReference>
<evidence type="ECO:0000313" key="4">
    <source>
        <dbReference type="EMBL" id="QNR85259.1"/>
    </source>
</evidence>
<reference evidence="4 5" key="1">
    <citation type="submission" date="2020-09" db="EMBL/GenBank/DDBJ databases">
        <title>Pedobacter sp. SW-16 isolated from soil near Yeocheon.</title>
        <authorList>
            <person name="Im H.S."/>
            <person name="Joung Y."/>
            <person name="Lee S.-S."/>
        </authorList>
    </citation>
    <scope>NUCLEOTIDE SEQUENCE [LARGE SCALE GENOMIC DNA]</scope>
    <source>
        <strain evidence="4 5">SW-16</strain>
    </source>
</reference>
<name>A0ABX6TIB5_9SPHI</name>
<evidence type="ECO:0000259" key="3">
    <source>
        <dbReference type="Pfam" id="PF16344"/>
    </source>
</evidence>
<evidence type="ECO:0000259" key="2">
    <source>
        <dbReference type="Pfam" id="PF04773"/>
    </source>
</evidence>
<feature type="domain" description="FecR protein" evidence="2">
    <location>
        <begin position="181"/>
        <end position="276"/>
    </location>
</feature>
<dbReference type="InterPro" id="IPR032508">
    <property type="entry name" value="FecR_C"/>
</dbReference>
<accession>A0ABX6TIB5</accession>
<evidence type="ECO:0000313" key="5">
    <source>
        <dbReference type="Proteomes" id="UP000516439"/>
    </source>
</evidence>
<dbReference type="Pfam" id="PF16344">
    <property type="entry name" value="FecR_C"/>
    <property type="match status" value="1"/>
</dbReference>
<organism evidence="4 5">
    <name type="scientific">Pedobacter riviphilus</name>
    <dbReference type="NCBI Taxonomy" id="2766984"/>
    <lineage>
        <taxon>Bacteria</taxon>
        <taxon>Pseudomonadati</taxon>
        <taxon>Bacteroidota</taxon>
        <taxon>Sphingobacteriia</taxon>
        <taxon>Sphingobacteriales</taxon>
        <taxon>Sphingobacteriaceae</taxon>
        <taxon>Pedobacter</taxon>
    </lineage>
</organism>
<dbReference type="PANTHER" id="PTHR30273:SF2">
    <property type="entry name" value="PROTEIN FECR"/>
    <property type="match status" value="1"/>
</dbReference>
<feature type="domain" description="Protein FecR C-terminal" evidence="3">
    <location>
        <begin position="321"/>
        <end position="387"/>
    </location>
</feature>